<keyword evidence="5 9" id="KW-0812">Transmembrane</keyword>
<feature type="region of interest" description="Disordered" evidence="8">
    <location>
        <begin position="1"/>
        <end position="20"/>
    </location>
</feature>
<feature type="transmembrane region" description="Helical" evidence="9">
    <location>
        <begin position="102"/>
        <end position="123"/>
    </location>
</feature>
<evidence type="ECO:0000256" key="1">
    <source>
        <dbReference type="ARBA" id="ARBA00004651"/>
    </source>
</evidence>
<dbReference type="GO" id="GO:0016763">
    <property type="term" value="F:pentosyltransferase activity"/>
    <property type="evidence" value="ECO:0007669"/>
    <property type="project" value="TreeGrafter"/>
</dbReference>
<name>A0A292ZL85_SPHSA</name>
<dbReference type="GO" id="GO:0009103">
    <property type="term" value="P:lipopolysaccharide biosynthetic process"/>
    <property type="evidence" value="ECO:0007669"/>
    <property type="project" value="UniProtKB-ARBA"/>
</dbReference>
<keyword evidence="4" id="KW-0808">Transferase</keyword>
<feature type="transmembrane region" description="Helical" evidence="9">
    <location>
        <begin position="356"/>
        <end position="373"/>
    </location>
</feature>
<feature type="domain" description="Glycosyltransferase RgtA/B/C/D-like" evidence="10">
    <location>
        <begin position="86"/>
        <end position="237"/>
    </location>
</feature>
<sequence length="574" mass="61337">MATTSEHLGSHAALPSQDGRRAPMALPGAAPALAAGLLACLVYGLTIQTRPAHIDEFYHLLAGRSWAADGSFAILDGRYERARLFTAIVGGSFDLFGRSDLWVARIPSLLFSGISVGLVFQWLRQSGGIWSAVAGAALFGLAGYTLDIAHFARFYALHALMILAAAGSLFLATRPAGRFRPGWLAATALCLAIAAHLQPVTAIAALALGCWLLFDQRATIAAMRPLHLIVLGAIALACATIALSQAGPALESYRHAERWATGSQDDAFYYLREFRAQMPAMLLLWPVALAAAWRRNPSLASLCAIMAMLCLTLHSFAGMKAWRYSYYVFPFICMAYGLGIGALVERFGGGGTLRPALLAGAAMLLLMGGDVAYRHSARLMASTLAQGPAALAAPVPDGEWDRAAPELRRIAQGSSLLVTGDDLRTLAHIGPFDLFISHSRLGELKPPTDFNSDFRTGRPLIDSPAALSEVIDCTDNGVVIVSDYQWRNPMGVRPEIAREIERRLTPVPTHSSFHVYSWRHPTVRRACPHVGKQALPGAKGASVVRPLPPRGRCVPSGQSCPPAFFGIAATAGAA</sequence>
<keyword evidence="7 9" id="KW-0472">Membrane</keyword>
<evidence type="ECO:0000313" key="12">
    <source>
        <dbReference type="Proteomes" id="UP000221538"/>
    </source>
</evidence>
<evidence type="ECO:0000256" key="9">
    <source>
        <dbReference type="SAM" id="Phobius"/>
    </source>
</evidence>
<reference evidence="11 12" key="1">
    <citation type="journal article" date="2013" name="Biodegradation">
        <title>Occurrence of 4-tert-butylphenol (4-t-BP) biodegradation in an aquatic sample caused by the presence of Spirodela polyrrhiza and isolation of a 4-t-BP-utilizing bacterium.</title>
        <authorList>
            <person name="Ogata Y."/>
            <person name="Toyama T."/>
            <person name="Yu N."/>
            <person name="Wang X."/>
            <person name="Sei K."/>
            <person name="Ike M."/>
        </authorList>
    </citation>
    <scope>NUCLEOTIDE SEQUENCE [LARGE SCALE GENOMIC DNA]</scope>
    <source>
        <strain evidence="11 12">OMI</strain>
    </source>
</reference>
<keyword evidence="6 9" id="KW-1133">Transmembrane helix</keyword>
<feature type="transmembrane region" description="Helical" evidence="9">
    <location>
        <begin position="226"/>
        <end position="246"/>
    </location>
</feature>
<comment type="subcellular location">
    <subcellularLocation>
        <location evidence="1">Cell membrane</location>
        <topology evidence="1">Multi-pass membrane protein</topology>
    </subcellularLocation>
</comment>
<dbReference type="PANTHER" id="PTHR33908:SF11">
    <property type="entry name" value="MEMBRANE PROTEIN"/>
    <property type="match status" value="1"/>
</dbReference>
<comment type="caution">
    <text evidence="11">The sequence shown here is derived from an EMBL/GenBank/DDBJ whole genome shotgun (WGS) entry which is preliminary data.</text>
</comment>
<dbReference type="AlphaFoldDB" id="A0A292ZL85"/>
<keyword evidence="2" id="KW-1003">Cell membrane</keyword>
<feature type="transmembrane region" description="Helical" evidence="9">
    <location>
        <begin position="129"/>
        <end position="147"/>
    </location>
</feature>
<dbReference type="Pfam" id="PF13231">
    <property type="entry name" value="PMT_2"/>
    <property type="match status" value="1"/>
</dbReference>
<proteinExistence type="predicted"/>
<feature type="transmembrane region" description="Helical" evidence="9">
    <location>
        <begin position="24"/>
        <end position="45"/>
    </location>
</feature>
<dbReference type="GO" id="GO:0005886">
    <property type="term" value="C:plasma membrane"/>
    <property type="evidence" value="ECO:0007669"/>
    <property type="project" value="UniProtKB-SubCell"/>
</dbReference>
<evidence type="ECO:0000256" key="4">
    <source>
        <dbReference type="ARBA" id="ARBA00022679"/>
    </source>
</evidence>
<dbReference type="InterPro" id="IPR050297">
    <property type="entry name" value="LipidA_mod_glycosyltrf_83"/>
</dbReference>
<evidence type="ECO:0000256" key="6">
    <source>
        <dbReference type="ARBA" id="ARBA00022989"/>
    </source>
</evidence>
<evidence type="ECO:0000259" key="10">
    <source>
        <dbReference type="Pfam" id="PF13231"/>
    </source>
</evidence>
<gene>
    <name evidence="11" type="ORF">SFOMI_4211</name>
</gene>
<evidence type="ECO:0000256" key="2">
    <source>
        <dbReference type="ARBA" id="ARBA00022475"/>
    </source>
</evidence>
<organism evidence="11 12">
    <name type="scientific">Sphingobium fuliginis (strain ATCC 27551)</name>
    <dbReference type="NCBI Taxonomy" id="336203"/>
    <lineage>
        <taxon>Bacteria</taxon>
        <taxon>Pseudomonadati</taxon>
        <taxon>Pseudomonadota</taxon>
        <taxon>Alphaproteobacteria</taxon>
        <taxon>Sphingomonadales</taxon>
        <taxon>Sphingomonadaceae</taxon>
        <taxon>Sphingobium</taxon>
    </lineage>
</organism>
<feature type="transmembrane region" description="Helical" evidence="9">
    <location>
        <begin position="154"/>
        <end position="172"/>
    </location>
</feature>
<evidence type="ECO:0000256" key="5">
    <source>
        <dbReference type="ARBA" id="ARBA00022692"/>
    </source>
</evidence>
<accession>A0A292ZL85</accession>
<feature type="transmembrane region" description="Helical" evidence="9">
    <location>
        <begin position="274"/>
        <end position="292"/>
    </location>
</feature>
<evidence type="ECO:0000313" key="11">
    <source>
        <dbReference type="EMBL" id="GAY23633.1"/>
    </source>
</evidence>
<keyword evidence="3" id="KW-0328">Glycosyltransferase</keyword>
<feature type="transmembrane region" description="Helical" evidence="9">
    <location>
        <begin position="324"/>
        <end position="344"/>
    </location>
</feature>
<dbReference type="PANTHER" id="PTHR33908">
    <property type="entry name" value="MANNOSYLTRANSFERASE YKCB-RELATED"/>
    <property type="match status" value="1"/>
</dbReference>
<evidence type="ECO:0000256" key="3">
    <source>
        <dbReference type="ARBA" id="ARBA00022676"/>
    </source>
</evidence>
<evidence type="ECO:0000256" key="8">
    <source>
        <dbReference type="SAM" id="MobiDB-lite"/>
    </source>
</evidence>
<feature type="transmembrane region" description="Helical" evidence="9">
    <location>
        <begin position="184"/>
        <end position="214"/>
    </location>
</feature>
<dbReference type="InterPro" id="IPR038731">
    <property type="entry name" value="RgtA/B/C-like"/>
</dbReference>
<dbReference type="EMBL" id="BEWI01000032">
    <property type="protein sequence ID" value="GAY23633.1"/>
    <property type="molecule type" value="Genomic_DNA"/>
</dbReference>
<reference evidence="11 12" key="2">
    <citation type="journal article" date="2013" name="Environ. Sci. Technol.">
        <title>The 4-tert-butylphenol-utilizing bacterium Sphingobium fuliginis OMI can degrade bisphenols via phenolic ring hydroxylation and meta-cleavage pathway.</title>
        <authorList>
            <person name="Ogata Y."/>
            <person name="Goda S."/>
            <person name="Toyama T."/>
            <person name="Sei K."/>
            <person name="Ike M."/>
        </authorList>
    </citation>
    <scope>NUCLEOTIDE SEQUENCE [LARGE SCALE GENOMIC DNA]</scope>
    <source>
        <strain evidence="11 12">OMI</strain>
    </source>
</reference>
<evidence type="ECO:0000256" key="7">
    <source>
        <dbReference type="ARBA" id="ARBA00023136"/>
    </source>
</evidence>
<protein>
    <recommendedName>
        <fullName evidence="10">Glycosyltransferase RgtA/B/C/D-like domain-containing protein</fullName>
    </recommendedName>
</protein>
<dbReference type="RefSeq" id="WP_099186505.1">
    <property type="nucleotide sequence ID" value="NZ_BEWI01000032.1"/>
</dbReference>
<feature type="transmembrane region" description="Helical" evidence="9">
    <location>
        <begin position="299"/>
        <end position="318"/>
    </location>
</feature>
<dbReference type="Proteomes" id="UP000221538">
    <property type="component" value="Unassembled WGS sequence"/>
</dbReference>